<dbReference type="Gene3D" id="2.40.37.10">
    <property type="entry name" value="Lyase, Ornithine Decarboxylase, Chain A, domain 1"/>
    <property type="match status" value="1"/>
</dbReference>
<evidence type="ECO:0000256" key="5">
    <source>
        <dbReference type="HAMAP-Rule" id="MF_01201"/>
    </source>
</evidence>
<dbReference type="GO" id="GO:0008784">
    <property type="term" value="F:alanine racemase activity"/>
    <property type="evidence" value="ECO:0007669"/>
    <property type="project" value="UniProtKB-UniRule"/>
</dbReference>
<dbReference type="InterPro" id="IPR029066">
    <property type="entry name" value="PLP-binding_barrel"/>
</dbReference>
<dbReference type="UniPathway" id="UPA00042">
    <property type="reaction ID" value="UER00497"/>
</dbReference>
<feature type="binding site" evidence="5 7">
    <location>
        <position position="320"/>
    </location>
    <ligand>
        <name>substrate</name>
    </ligand>
</feature>
<proteinExistence type="inferred from homology"/>
<comment type="caution">
    <text evidence="9">The sequence shown here is derived from an EMBL/GenBank/DDBJ whole genome shotgun (WGS) entry which is preliminary data.</text>
</comment>
<gene>
    <name evidence="9" type="ORF">ThidrDRAFT_3944</name>
</gene>
<comment type="cofactor">
    <cofactor evidence="2 5 6">
        <name>pyridoxal 5'-phosphate</name>
        <dbReference type="ChEBI" id="CHEBI:597326"/>
    </cofactor>
</comment>
<keyword evidence="3 5" id="KW-0663">Pyridoxal phosphate</keyword>
<dbReference type="PRINTS" id="PR00992">
    <property type="entry name" value="ALARACEMASE"/>
</dbReference>
<dbReference type="GO" id="GO:0030632">
    <property type="term" value="P:D-alanine biosynthetic process"/>
    <property type="evidence" value="ECO:0007669"/>
    <property type="project" value="UniProtKB-UniRule"/>
</dbReference>
<dbReference type="CDD" id="cd06827">
    <property type="entry name" value="PLPDE_III_AR_proteobact"/>
    <property type="match status" value="1"/>
</dbReference>
<feature type="domain" description="Alanine racemase C-terminal" evidence="8">
    <location>
        <begin position="251"/>
        <end position="375"/>
    </location>
</feature>
<dbReference type="AlphaFoldDB" id="G2E6N1"/>
<dbReference type="eggNOG" id="COG0787">
    <property type="taxonomic scope" value="Bacteria"/>
</dbReference>
<dbReference type="InterPro" id="IPR009006">
    <property type="entry name" value="Ala_racemase/Decarboxylase_C"/>
</dbReference>
<feature type="active site" description="Proton acceptor; specific for L-alanine" evidence="5">
    <location>
        <position position="272"/>
    </location>
</feature>
<protein>
    <recommendedName>
        <fullName evidence="5">Alanine racemase</fullName>
        <ecNumber evidence="5">5.1.1.1</ecNumber>
    </recommendedName>
</protein>
<dbReference type="Pfam" id="PF00842">
    <property type="entry name" value="Ala_racemase_C"/>
    <property type="match status" value="1"/>
</dbReference>
<dbReference type="Gene3D" id="3.20.20.10">
    <property type="entry name" value="Alanine racemase"/>
    <property type="match status" value="1"/>
</dbReference>
<dbReference type="EC" id="5.1.1.1" evidence="5"/>
<dbReference type="InterPro" id="IPR001608">
    <property type="entry name" value="Ala_racemase_N"/>
</dbReference>
<evidence type="ECO:0000256" key="3">
    <source>
        <dbReference type="ARBA" id="ARBA00022898"/>
    </source>
</evidence>
<dbReference type="GO" id="GO:0005829">
    <property type="term" value="C:cytosol"/>
    <property type="evidence" value="ECO:0007669"/>
    <property type="project" value="TreeGrafter"/>
</dbReference>
<evidence type="ECO:0000256" key="4">
    <source>
        <dbReference type="ARBA" id="ARBA00023235"/>
    </source>
</evidence>
<evidence type="ECO:0000313" key="10">
    <source>
        <dbReference type="Proteomes" id="UP000004200"/>
    </source>
</evidence>
<feature type="active site" description="Proton acceptor; specific for D-alanine" evidence="5">
    <location>
        <position position="52"/>
    </location>
</feature>
<dbReference type="STRING" id="765913.ThidrDRAFT_3944"/>
<dbReference type="PANTHER" id="PTHR30511">
    <property type="entry name" value="ALANINE RACEMASE"/>
    <property type="match status" value="1"/>
</dbReference>
<evidence type="ECO:0000256" key="1">
    <source>
        <dbReference type="ARBA" id="ARBA00000316"/>
    </source>
</evidence>
<keyword evidence="10" id="KW-1185">Reference proteome</keyword>
<dbReference type="Proteomes" id="UP000004200">
    <property type="component" value="Unassembled WGS sequence"/>
</dbReference>
<dbReference type="PROSITE" id="PS00395">
    <property type="entry name" value="ALANINE_RACEMASE"/>
    <property type="match status" value="1"/>
</dbReference>
<feature type="modified residue" description="N6-(pyridoxal phosphate)lysine" evidence="5 6">
    <location>
        <position position="52"/>
    </location>
</feature>
<dbReference type="NCBIfam" id="TIGR00492">
    <property type="entry name" value="alr"/>
    <property type="match status" value="1"/>
</dbReference>
<evidence type="ECO:0000256" key="6">
    <source>
        <dbReference type="PIRSR" id="PIRSR600821-50"/>
    </source>
</evidence>
<sequence length="377" mass="40139">MGATKNGRRGKVVRMNASSRPLHARIHLDAIRHNYRIAKASAPSSRALAVVKANAYGHGAIEVARALAPEADGFAVACLEEALELRESGIRDRILLLEGVFAPDELAQVDAAELTMVVHCREQLDWVLAARPERPLRCWIKVDSGMHRVGFAPGDFGAIHAALGACAHVGELGAITHFARADEPGHPFIQRQLADFDRALGGKAVMSSLSNSAAVLSLPRAHRDWTRPGIMLYGISPFVASHPAAAELRPAMTLESAIIAVRDLAPGEPLGYGGRFVCDRPTRVGVAAVGYADGYPRHAPDGTPLAVAGRPTRLIGRVSMDMIMLDLTGMEDVGLGAPVQLWGDRVPAAEVAQAAGTIAYELFTGIGRRVPLIHEGV</sequence>
<comment type="similarity">
    <text evidence="5">Belongs to the alanine racemase family.</text>
</comment>
<evidence type="ECO:0000256" key="2">
    <source>
        <dbReference type="ARBA" id="ARBA00001933"/>
    </source>
</evidence>
<organism evidence="9 10">
    <name type="scientific">Thiorhodococcus drewsii AZ1</name>
    <dbReference type="NCBI Taxonomy" id="765913"/>
    <lineage>
        <taxon>Bacteria</taxon>
        <taxon>Pseudomonadati</taxon>
        <taxon>Pseudomonadota</taxon>
        <taxon>Gammaproteobacteria</taxon>
        <taxon>Chromatiales</taxon>
        <taxon>Chromatiaceae</taxon>
        <taxon>Thiorhodococcus</taxon>
    </lineage>
</organism>
<comment type="catalytic activity">
    <reaction evidence="1 5">
        <text>L-alanine = D-alanine</text>
        <dbReference type="Rhea" id="RHEA:20249"/>
        <dbReference type="ChEBI" id="CHEBI:57416"/>
        <dbReference type="ChEBI" id="CHEBI:57972"/>
        <dbReference type="EC" id="5.1.1.1"/>
    </reaction>
</comment>
<accession>G2E6N1</accession>
<dbReference type="GO" id="GO:0030170">
    <property type="term" value="F:pyridoxal phosphate binding"/>
    <property type="evidence" value="ECO:0007669"/>
    <property type="project" value="UniProtKB-UniRule"/>
</dbReference>
<dbReference type="InterPro" id="IPR011079">
    <property type="entry name" value="Ala_racemase_C"/>
</dbReference>
<feature type="binding site" evidence="5 7">
    <location>
        <position position="148"/>
    </location>
    <ligand>
        <name>substrate</name>
    </ligand>
</feature>
<dbReference type="PANTHER" id="PTHR30511:SF0">
    <property type="entry name" value="ALANINE RACEMASE, CATABOLIC-RELATED"/>
    <property type="match status" value="1"/>
</dbReference>
<evidence type="ECO:0000259" key="8">
    <source>
        <dbReference type="SMART" id="SM01005"/>
    </source>
</evidence>
<comment type="function">
    <text evidence="5">Catalyzes the interconversion of L-alanine and D-alanine. May also act on other amino acids.</text>
</comment>
<dbReference type="EMBL" id="AFWT01000042">
    <property type="protein sequence ID" value="EGV28241.1"/>
    <property type="molecule type" value="Genomic_DNA"/>
</dbReference>
<dbReference type="FunFam" id="3.20.20.10:FF:000002">
    <property type="entry name" value="Alanine racemase"/>
    <property type="match status" value="1"/>
</dbReference>
<comment type="pathway">
    <text evidence="5">Amino-acid biosynthesis; D-alanine biosynthesis; D-alanine from L-alanine: step 1/1.</text>
</comment>
<dbReference type="SUPFAM" id="SSF50621">
    <property type="entry name" value="Alanine racemase C-terminal domain-like"/>
    <property type="match status" value="1"/>
</dbReference>
<dbReference type="InterPro" id="IPR020622">
    <property type="entry name" value="Ala_racemase_pyridoxalP-BS"/>
</dbReference>
<name>G2E6N1_9GAMM</name>
<reference evidence="9 10" key="1">
    <citation type="submission" date="2011-06" db="EMBL/GenBank/DDBJ databases">
        <title>The draft genome of Thiorhodococcus drewsii AZ1.</title>
        <authorList>
            <consortium name="US DOE Joint Genome Institute (JGI-PGF)"/>
            <person name="Lucas S."/>
            <person name="Han J."/>
            <person name="Lapidus A."/>
            <person name="Cheng J.-F."/>
            <person name="Goodwin L."/>
            <person name="Pitluck S."/>
            <person name="Peters L."/>
            <person name="Land M.L."/>
            <person name="Hauser L."/>
            <person name="Vogl K."/>
            <person name="Liu Z."/>
            <person name="Imhoff J."/>
            <person name="Thiel V."/>
            <person name="Frigaard N.-U."/>
            <person name="Bryant D.A."/>
            <person name="Woyke T.J."/>
        </authorList>
    </citation>
    <scope>NUCLEOTIDE SEQUENCE [LARGE SCALE GENOMIC DNA]</scope>
    <source>
        <strain evidence="9 10">AZ1</strain>
    </source>
</reference>
<dbReference type="Pfam" id="PF01168">
    <property type="entry name" value="Ala_racemase_N"/>
    <property type="match status" value="1"/>
</dbReference>
<evidence type="ECO:0000313" key="9">
    <source>
        <dbReference type="EMBL" id="EGV28241.1"/>
    </source>
</evidence>
<keyword evidence="4 5" id="KW-0413">Isomerase</keyword>
<dbReference type="HAMAP" id="MF_01201">
    <property type="entry name" value="Ala_racemase"/>
    <property type="match status" value="1"/>
</dbReference>
<evidence type="ECO:0000256" key="7">
    <source>
        <dbReference type="PIRSR" id="PIRSR600821-52"/>
    </source>
</evidence>
<dbReference type="SMART" id="SM01005">
    <property type="entry name" value="Ala_racemase_C"/>
    <property type="match status" value="1"/>
</dbReference>
<dbReference type="InterPro" id="IPR000821">
    <property type="entry name" value="Ala_racemase"/>
</dbReference>
<dbReference type="SUPFAM" id="SSF51419">
    <property type="entry name" value="PLP-binding barrel"/>
    <property type="match status" value="1"/>
</dbReference>
<dbReference type="PATRIC" id="fig|765913.3.peg.4013"/>